<gene>
    <name evidence="1" type="ORF">TSA66_15235</name>
</gene>
<evidence type="ECO:0000313" key="1">
    <source>
        <dbReference type="EMBL" id="KIF81845.1"/>
    </source>
</evidence>
<reference evidence="1 2" key="1">
    <citation type="submission" date="2014-12" db="EMBL/GenBank/DDBJ databases">
        <title>Denitrispirillum autotrophicum gen. nov., sp. nov., Denitrifying, Facultatively Autotrophic Bacteria Isolated from Rice Paddy Soil.</title>
        <authorList>
            <person name="Ishii S."/>
            <person name="Ashida N."/>
            <person name="Ohno H."/>
            <person name="Otsuka S."/>
            <person name="Yokota A."/>
            <person name="Senoo K."/>
        </authorList>
    </citation>
    <scope>NUCLEOTIDE SEQUENCE [LARGE SCALE GENOMIC DNA]</scope>
    <source>
        <strain evidence="1 2">TSA66</strain>
    </source>
</reference>
<dbReference type="Proteomes" id="UP000031572">
    <property type="component" value="Unassembled WGS sequence"/>
</dbReference>
<dbReference type="AlphaFoldDB" id="A0A0C2BKT1"/>
<sequence length="121" mass="14031">MTPILVGWFWEIGEISAHRKQLCKMVKIFPTITEFIIQITKPVEAVASHRRPASQRANSRYKIIKCNRLRSWITGRMLHSTPCNICRKNIGVRDDYIDIRISAKALQRSATMVRQHTIVTI</sequence>
<accession>A0A0C2BKT1</accession>
<proteinExistence type="predicted"/>
<keyword evidence="2" id="KW-1185">Reference proteome</keyword>
<dbReference type="EMBL" id="JWJG01000028">
    <property type="protein sequence ID" value="KIF81845.1"/>
    <property type="molecule type" value="Genomic_DNA"/>
</dbReference>
<protein>
    <submittedName>
        <fullName evidence="1">Uncharacterized protein</fullName>
    </submittedName>
</protein>
<name>A0A0C2BKT1_9BURK</name>
<evidence type="ECO:0000313" key="2">
    <source>
        <dbReference type="Proteomes" id="UP000031572"/>
    </source>
</evidence>
<organism evidence="1 2">
    <name type="scientific">Noviherbaspirillum autotrophicum</name>
    <dbReference type="NCBI Taxonomy" id="709839"/>
    <lineage>
        <taxon>Bacteria</taxon>
        <taxon>Pseudomonadati</taxon>
        <taxon>Pseudomonadota</taxon>
        <taxon>Betaproteobacteria</taxon>
        <taxon>Burkholderiales</taxon>
        <taxon>Oxalobacteraceae</taxon>
        <taxon>Noviherbaspirillum</taxon>
    </lineage>
</organism>
<comment type="caution">
    <text evidence="1">The sequence shown here is derived from an EMBL/GenBank/DDBJ whole genome shotgun (WGS) entry which is preliminary data.</text>
</comment>